<protein>
    <recommendedName>
        <fullName evidence="3">Alanine-rich protein</fullName>
    </recommendedName>
</protein>
<proteinExistence type="predicted"/>
<evidence type="ECO:0000313" key="1">
    <source>
        <dbReference type="EMBL" id="ANB10595.1"/>
    </source>
</evidence>
<reference evidence="1 2" key="2">
    <citation type="journal article" date="2016" name="Genome Announc.">
        <title>Complete Genome Sequence of Streptomyces ambofaciens DSM 40697, a Paradigm for Genome Plasticity Studies.</title>
        <authorList>
            <person name="Thibessard A."/>
            <person name="Leblond P."/>
        </authorList>
    </citation>
    <scope>NUCLEOTIDE SEQUENCE [LARGE SCALE GENOMIC DNA]</scope>
    <source>
        <strain evidence="1 2">DSM 40697</strain>
    </source>
</reference>
<name>A0ABN4PLZ3_STRAM</name>
<keyword evidence="2" id="KW-1185">Reference proteome</keyword>
<dbReference type="EMBL" id="CP012949">
    <property type="protein sequence ID" value="ANB10595.1"/>
    <property type="molecule type" value="Genomic_DNA"/>
</dbReference>
<evidence type="ECO:0008006" key="3">
    <source>
        <dbReference type="Google" id="ProtNLM"/>
    </source>
</evidence>
<sequence length="402" mass="42468">MRTEIFAHPVSFRHRPQEQAERVRAAGIDRVRLAYAYHGGRWLLTTSDPAAVVDFPAGRWFTRRGATLNDDDAALSLPVAGDEATVAGTSLVTSGVAVTGWLVGLHQSHLATARPDLAVRNAFGHPYRHALCPAQPEVVHYARTLVAETAGQPAVSGLELEAFGYLGWQHQSAHDKFGAELRPVDRWLLSLCFCRACTARFTEAGVDAAETAARARAAVLAQLSDPRPACTIVQDAVTVLGQDLHDAVLAARAEVTTDLVRAAAEASGGLPVSVRATADPYACDGKSCGDLQALAQAAGSLTVTNLGGDVSALGRDLVAASRTGAGVTAGWNLGAAQTHGEDALMDVAREARLHGAGSLVLYAYDLAPAPRLEWLRRLPRGPVSADPITFDHHHDASTEPAR</sequence>
<dbReference type="Proteomes" id="UP000076720">
    <property type="component" value="Chromosome"/>
</dbReference>
<accession>A0ABN4PLZ3</accession>
<reference evidence="2" key="1">
    <citation type="submission" date="2015-10" db="EMBL/GenBank/DDBJ databases">
        <title>Complete genome sequence of Streptomyces ambofaciens DSM 40697.</title>
        <authorList>
            <person name="Thibessard A."/>
            <person name="Leblond P."/>
        </authorList>
    </citation>
    <scope>NUCLEOTIDE SEQUENCE [LARGE SCALE GENOMIC DNA]</scope>
    <source>
        <strain evidence="2">DSM 40697</strain>
    </source>
</reference>
<gene>
    <name evidence="1" type="ORF">SAM40697_6642</name>
</gene>
<organism evidence="1 2">
    <name type="scientific">Streptomyces ambofaciens</name>
    <dbReference type="NCBI Taxonomy" id="1889"/>
    <lineage>
        <taxon>Bacteria</taxon>
        <taxon>Bacillati</taxon>
        <taxon>Actinomycetota</taxon>
        <taxon>Actinomycetes</taxon>
        <taxon>Kitasatosporales</taxon>
        <taxon>Streptomycetaceae</taxon>
        <taxon>Streptomyces</taxon>
    </lineage>
</organism>
<evidence type="ECO:0000313" key="2">
    <source>
        <dbReference type="Proteomes" id="UP000076720"/>
    </source>
</evidence>
<dbReference type="RefSeq" id="WP_063484197.1">
    <property type="nucleotide sequence ID" value="NZ_CP012949.1"/>
</dbReference>